<proteinExistence type="predicted"/>
<sequence>MNFRSFEPFLELISIYCAIINYFSKEKGVADVIKGEGRRRLAGPMGQRHKGAGPPWTRATEAVHRRSTGTDGLDRAARGRRAGARARLRPARPSDGARRRGHQQRRPATAHTGDGSARERAEA</sequence>
<accession>Q6K3Z0</accession>
<reference evidence="3" key="2">
    <citation type="journal article" date="2008" name="Nucleic Acids Res.">
        <title>The rice annotation project database (RAP-DB): 2008 update.</title>
        <authorList>
            <consortium name="The rice annotation project (RAP)"/>
        </authorList>
    </citation>
    <scope>GENOME REANNOTATION</scope>
    <source>
        <strain evidence="3">cv. Nipponbare</strain>
    </source>
</reference>
<feature type="region of interest" description="Disordered" evidence="1">
    <location>
        <begin position="40"/>
        <end position="123"/>
    </location>
</feature>
<dbReference type="AlphaFoldDB" id="Q6K3Z0"/>
<dbReference type="Proteomes" id="UP000000763">
    <property type="component" value="Chromosome 9"/>
</dbReference>
<reference evidence="3" key="1">
    <citation type="journal article" date="2005" name="Nature">
        <title>The map-based sequence of the rice genome.</title>
        <authorList>
            <consortium name="International rice genome sequencing project (IRGSP)"/>
            <person name="Matsumoto T."/>
            <person name="Wu J."/>
            <person name="Kanamori H."/>
            <person name="Katayose Y."/>
            <person name="Fujisawa M."/>
            <person name="Namiki N."/>
            <person name="Mizuno H."/>
            <person name="Yamamoto K."/>
            <person name="Antonio B.A."/>
            <person name="Baba T."/>
            <person name="Sakata K."/>
            <person name="Nagamura Y."/>
            <person name="Aoki H."/>
            <person name="Arikawa K."/>
            <person name="Arita K."/>
            <person name="Bito T."/>
            <person name="Chiden Y."/>
            <person name="Fujitsuka N."/>
            <person name="Fukunaka R."/>
            <person name="Hamada M."/>
            <person name="Harada C."/>
            <person name="Hayashi A."/>
            <person name="Hijishita S."/>
            <person name="Honda M."/>
            <person name="Hosokawa S."/>
            <person name="Ichikawa Y."/>
            <person name="Idonuma A."/>
            <person name="Iijima M."/>
            <person name="Ikeda M."/>
            <person name="Ikeno M."/>
            <person name="Ito K."/>
            <person name="Ito S."/>
            <person name="Ito T."/>
            <person name="Ito Y."/>
            <person name="Ito Y."/>
            <person name="Iwabuchi A."/>
            <person name="Kamiya K."/>
            <person name="Karasawa W."/>
            <person name="Kurita K."/>
            <person name="Katagiri S."/>
            <person name="Kikuta A."/>
            <person name="Kobayashi H."/>
            <person name="Kobayashi N."/>
            <person name="Machita K."/>
            <person name="Maehara T."/>
            <person name="Masukawa M."/>
            <person name="Mizubayashi T."/>
            <person name="Mukai Y."/>
            <person name="Nagasaki H."/>
            <person name="Nagata Y."/>
            <person name="Naito S."/>
            <person name="Nakashima M."/>
            <person name="Nakama Y."/>
            <person name="Nakamichi Y."/>
            <person name="Nakamura M."/>
            <person name="Meguro A."/>
            <person name="Negishi M."/>
            <person name="Ohta I."/>
            <person name="Ohta T."/>
            <person name="Okamoto M."/>
            <person name="Ono N."/>
            <person name="Saji S."/>
            <person name="Sakaguchi M."/>
            <person name="Sakai K."/>
            <person name="Shibata M."/>
            <person name="Shimokawa T."/>
            <person name="Song J."/>
            <person name="Takazaki Y."/>
            <person name="Terasawa K."/>
            <person name="Tsugane M."/>
            <person name="Tsuji K."/>
            <person name="Ueda S."/>
            <person name="Waki K."/>
            <person name="Yamagata H."/>
            <person name="Yamamoto M."/>
            <person name="Yamamoto S."/>
            <person name="Yamane H."/>
            <person name="Yoshiki S."/>
            <person name="Yoshihara R."/>
            <person name="Yukawa K."/>
            <person name="Zhong H."/>
            <person name="Yano M."/>
            <person name="Yuan Q."/>
            <person name="Ouyang S."/>
            <person name="Liu J."/>
            <person name="Jones K.M."/>
            <person name="Gansberger K."/>
            <person name="Moffat K."/>
            <person name="Hill J."/>
            <person name="Bera J."/>
            <person name="Fadrosh D."/>
            <person name="Jin S."/>
            <person name="Johri S."/>
            <person name="Kim M."/>
            <person name="Overton L."/>
            <person name="Reardon M."/>
            <person name="Tsitrin T."/>
            <person name="Vuong H."/>
            <person name="Weaver B."/>
            <person name="Ciecko A."/>
            <person name="Tallon L."/>
            <person name="Jackson J."/>
            <person name="Pai G."/>
            <person name="Aken S.V."/>
            <person name="Utterback T."/>
            <person name="Reidmuller S."/>
            <person name="Feldblyum T."/>
            <person name="Hsiao J."/>
            <person name="Zismann V."/>
            <person name="Iobst S."/>
            <person name="de Vazeille A.R."/>
            <person name="Buell C.R."/>
            <person name="Ying K."/>
            <person name="Li Y."/>
            <person name="Lu T."/>
            <person name="Huang Y."/>
            <person name="Zhao Q."/>
            <person name="Feng Q."/>
            <person name="Zhang L."/>
            <person name="Zhu J."/>
            <person name="Weng Q."/>
            <person name="Mu J."/>
            <person name="Lu Y."/>
            <person name="Fan D."/>
            <person name="Liu Y."/>
            <person name="Guan J."/>
            <person name="Zhang Y."/>
            <person name="Yu S."/>
            <person name="Liu X."/>
            <person name="Zhang Y."/>
            <person name="Hong G."/>
            <person name="Han B."/>
            <person name="Choisne N."/>
            <person name="Demange N."/>
            <person name="Orjeda G."/>
            <person name="Samain S."/>
            <person name="Cattolico L."/>
            <person name="Pelletier E."/>
            <person name="Couloux A."/>
            <person name="Segurens B."/>
            <person name="Wincker P."/>
            <person name="D'Hont A."/>
            <person name="Scarpelli C."/>
            <person name="Weissenbach J."/>
            <person name="Salanoubat M."/>
            <person name="Quetier F."/>
            <person name="Yu Y."/>
            <person name="Kim H.R."/>
            <person name="Rambo T."/>
            <person name="Currie J."/>
            <person name="Collura K."/>
            <person name="Luo M."/>
            <person name="Yang T."/>
            <person name="Ammiraju J.S.S."/>
            <person name="Engler F."/>
            <person name="Soderlund C."/>
            <person name="Wing R.A."/>
            <person name="Palmer L.E."/>
            <person name="de la Bastide M."/>
            <person name="Spiegel L."/>
            <person name="Nascimento L."/>
            <person name="Zutavern T."/>
            <person name="O'Shaughnessy A."/>
            <person name="Dike S."/>
            <person name="Dedhia N."/>
            <person name="Preston R."/>
            <person name="Balija V."/>
            <person name="McCombie W.R."/>
            <person name="Chow T."/>
            <person name="Chen H."/>
            <person name="Chung M."/>
            <person name="Chen C."/>
            <person name="Shaw J."/>
            <person name="Wu H."/>
            <person name="Hsiao K."/>
            <person name="Chao Y."/>
            <person name="Chu M."/>
            <person name="Cheng C."/>
            <person name="Hour A."/>
            <person name="Lee P."/>
            <person name="Lin S."/>
            <person name="Lin Y."/>
            <person name="Liou J."/>
            <person name="Liu S."/>
            <person name="Hsing Y."/>
            <person name="Raghuvanshi S."/>
            <person name="Mohanty A."/>
            <person name="Bharti A.K."/>
            <person name="Gaur A."/>
            <person name="Gupta V."/>
            <person name="Kumar D."/>
            <person name="Ravi V."/>
            <person name="Vij S."/>
            <person name="Kapur A."/>
            <person name="Khurana P."/>
            <person name="Khurana P."/>
            <person name="Khurana J.P."/>
            <person name="Tyagi A.K."/>
            <person name="Gaikwad K."/>
            <person name="Singh A."/>
            <person name="Dalal V."/>
            <person name="Srivastava S."/>
            <person name="Dixit A."/>
            <person name="Pal A.K."/>
            <person name="Ghazi I.A."/>
            <person name="Yadav M."/>
            <person name="Pandit A."/>
            <person name="Bhargava A."/>
            <person name="Sureshbabu K."/>
            <person name="Batra K."/>
            <person name="Sharma T.R."/>
            <person name="Mohapatra T."/>
            <person name="Singh N.K."/>
            <person name="Messing J."/>
            <person name="Nelson A.B."/>
            <person name="Fuks G."/>
            <person name="Kavchok S."/>
            <person name="Keizer G."/>
            <person name="Linton E."/>
            <person name="Llaca V."/>
            <person name="Song R."/>
            <person name="Tanyolac B."/>
            <person name="Young S."/>
            <person name="Ho-Il K."/>
            <person name="Hahn J.H."/>
            <person name="Sangsakoo G."/>
            <person name="Vanavichit A."/>
            <person name="de Mattos Luiz.A.T."/>
            <person name="Zimmer P.D."/>
            <person name="Malone G."/>
            <person name="Dellagostin O."/>
            <person name="de Oliveira A.C."/>
            <person name="Bevan M."/>
            <person name="Bancroft I."/>
            <person name="Minx P."/>
            <person name="Cordum H."/>
            <person name="Wilson R."/>
            <person name="Cheng Z."/>
            <person name="Jin W."/>
            <person name="Jiang J."/>
            <person name="Leong S.A."/>
            <person name="Iwama H."/>
            <person name="Gojobori T."/>
            <person name="Itoh T."/>
            <person name="Niimura Y."/>
            <person name="Fujii Y."/>
            <person name="Habara T."/>
            <person name="Sakai H."/>
            <person name="Sato Y."/>
            <person name="Wilson G."/>
            <person name="Kumar K."/>
            <person name="McCouch S."/>
            <person name="Juretic N."/>
            <person name="Hoen D."/>
            <person name="Wright S."/>
            <person name="Bruskiewich R."/>
            <person name="Bureau T."/>
            <person name="Miyao A."/>
            <person name="Hirochika H."/>
            <person name="Nishikawa T."/>
            <person name="Kadowaki K."/>
            <person name="Sugiura M."/>
            <person name="Burr B."/>
            <person name="Sasaki T."/>
        </authorList>
    </citation>
    <scope>NUCLEOTIDE SEQUENCE [LARGE SCALE GENOMIC DNA]</scope>
    <source>
        <strain evidence="3">cv. Nipponbare</strain>
    </source>
</reference>
<evidence type="ECO:0000313" key="2">
    <source>
        <dbReference type="EMBL" id="BAD22337.1"/>
    </source>
</evidence>
<gene>
    <name evidence="2" type="primary">P0574F11.21</name>
</gene>
<evidence type="ECO:0000313" key="3">
    <source>
        <dbReference type="Proteomes" id="UP000000763"/>
    </source>
</evidence>
<organism evidence="2 3">
    <name type="scientific">Oryza sativa subsp. japonica</name>
    <name type="common">Rice</name>
    <dbReference type="NCBI Taxonomy" id="39947"/>
    <lineage>
        <taxon>Eukaryota</taxon>
        <taxon>Viridiplantae</taxon>
        <taxon>Streptophyta</taxon>
        <taxon>Embryophyta</taxon>
        <taxon>Tracheophyta</taxon>
        <taxon>Spermatophyta</taxon>
        <taxon>Magnoliopsida</taxon>
        <taxon>Liliopsida</taxon>
        <taxon>Poales</taxon>
        <taxon>Poaceae</taxon>
        <taxon>BOP clade</taxon>
        <taxon>Oryzoideae</taxon>
        <taxon>Oryzeae</taxon>
        <taxon>Oryzinae</taxon>
        <taxon>Oryza</taxon>
        <taxon>Oryza sativa</taxon>
    </lineage>
</organism>
<evidence type="ECO:0000256" key="1">
    <source>
        <dbReference type="SAM" id="MobiDB-lite"/>
    </source>
</evidence>
<protein>
    <submittedName>
        <fullName evidence="2">Uncharacterized protein</fullName>
    </submittedName>
</protein>
<dbReference type="EMBL" id="AP005590">
    <property type="protein sequence ID" value="BAD22337.1"/>
    <property type="molecule type" value="Genomic_DNA"/>
</dbReference>
<feature type="compositionally biased region" description="Basic residues" evidence="1">
    <location>
        <begin position="78"/>
        <end position="90"/>
    </location>
</feature>
<name>Q6K3Z0_ORYSJ</name>